<dbReference type="OrthoDB" id="445326at2759"/>
<feature type="compositionally biased region" description="Basic and acidic residues" evidence="7">
    <location>
        <begin position="800"/>
        <end position="816"/>
    </location>
</feature>
<evidence type="ECO:0000256" key="2">
    <source>
        <dbReference type="ARBA" id="ARBA00022517"/>
    </source>
</evidence>
<feature type="compositionally biased region" description="Basic residues" evidence="7">
    <location>
        <begin position="848"/>
        <end position="857"/>
    </location>
</feature>
<dbReference type="GO" id="GO:0032040">
    <property type="term" value="C:small-subunit processome"/>
    <property type="evidence" value="ECO:0007669"/>
    <property type="project" value="TreeGrafter"/>
</dbReference>
<sequence length="870" mass="98858">MSESPTRSERASTPTRSSRRLRKEEPEFDIEEAKQAVSKTPTRAQRSPRKPEVDTGGGRKSTAKRSSLRGKQVELNLDSPTPTKSPKNAGKGLETSIRGDKIAVNDLVKESPVLSKSPKKGLKKIEDAEEDTITSIEHKDDPKPPSNSPRKSLEASKNTIDAVTSSSSKSKSPKTPIPAKNTPTSDFKDEDEDIQVVDVPVLKTPSPKEALKKKESKIGTPTVDTVPVLKTPSPKKALKKKESKIGTPKVDSKEDDDNITFIPSTPQVKKLSKKSEMDKNAQTLVEKESNPKARSELDDIEEESKVSESPKQNPKKRELERKVPKKPVTNRGGRRSKVDDEFFSVAEMNEKLDEWEKNEASENILGLLDDDDESDEEIMYTDFFDEDEQPAKKVRKDEEEEIEGGSDESSELDDMGLDSETEKRGFDWDEPDSDEEQNKSVNQPFKKLFAQQDVEFEEPMEVDTTLKSLKDTSTTSQTKLIQESEDESEYDEDLEGSNEEGEDDEVNVTNISSLSKKVHFNDNEELDEQEDQEEEETIVHNELEPVQSDEEEEELSRFKIEQKNLKKVVKELEEENLAPRPWELSGEVKASQRDQDGLLEKYVEVDYKAKTAPVIDEDVNVRIEAIVKQRIKDKAFDDPIRTKRVAQSLQTFRAKTLDDVERKSLMEMYEQEYKNKVDSKNSKAQQDEEEEEELDEESKAIKAQMSDIFSKLDQLSHAKFRPGVVDDEPKMIVNKPAIQVEEVGQKASTAPEEDLLAPEEIKKRAKGVIKSKEERDKTDKLRERRKKKRKQNALVKKGVKKEGEYKAAKELDEKEKAKKKPIKKVKQVEFYEKIQELNQKEAQEKTTKAKKMKKITKTKSGGKNAAAFKL</sequence>
<feature type="region of interest" description="Disordered" evidence="7">
    <location>
        <begin position="672"/>
        <end position="700"/>
    </location>
</feature>
<feature type="compositionally biased region" description="Acidic residues" evidence="7">
    <location>
        <begin position="523"/>
        <end position="536"/>
    </location>
</feature>
<dbReference type="InterPro" id="IPR012173">
    <property type="entry name" value="Mpp10"/>
</dbReference>
<dbReference type="GO" id="GO:0034457">
    <property type="term" value="C:Mpp10 complex"/>
    <property type="evidence" value="ECO:0007669"/>
    <property type="project" value="InterPro"/>
</dbReference>
<feature type="compositionally biased region" description="Basic and acidic residues" evidence="7">
    <location>
        <begin position="770"/>
        <end position="782"/>
    </location>
</feature>
<dbReference type="GO" id="GO:0005732">
    <property type="term" value="C:sno(s)RNA-containing ribonucleoprotein complex"/>
    <property type="evidence" value="ECO:0007669"/>
    <property type="project" value="InterPro"/>
</dbReference>
<dbReference type="Proteomes" id="UP000095284">
    <property type="component" value="Unplaced"/>
</dbReference>
<feature type="region of interest" description="Disordered" evidence="7">
    <location>
        <begin position="743"/>
        <end position="821"/>
    </location>
</feature>
<organism evidence="10 12">
    <name type="scientific">Bursaphelenchus xylophilus</name>
    <name type="common">Pinewood nematode worm</name>
    <name type="synonym">Aphelenchoides xylophilus</name>
    <dbReference type="NCBI Taxonomy" id="6326"/>
    <lineage>
        <taxon>Eukaryota</taxon>
        <taxon>Metazoa</taxon>
        <taxon>Ecdysozoa</taxon>
        <taxon>Nematoda</taxon>
        <taxon>Chromadorea</taxon>
        <taxon>Rhabditida</taxon>
        <taxon>Tylenchina</taxon>
        <taxon>Tylenchomorpha</taxon>
        <taxon>Aphelenchoidea</taxon>
        <taxon>Aphelenchoididae</taxon>
        <taxon>Bursaphelenchus</taxon>
    </lineage>
</organism>
<evidence type="ECO:0000313" key="8">
    <source>
        <dbReference type="EMBL" id="CAD5221988.1"/>
    </source>
</evidence>
<dbReference type="Pfam" id="PF04006">
    <property type="entry name" value="Mpp10"/>
    <property type="match status" value="2"/>
</dbReference>
<feature type="region of interest" description="Disordered" evidence="7">
    <location>
        <begin position="841"/>
        <end position="870"/>
    </location>
</feature>
<evidence type="ECO:0000256" key="7">
    <source>
        <dbReference type="SAM" id="MobiDB-lite"/>
    </source>
</evidence>
<feature type="compositionally biased region" description="Low complexity" evidence="7">
    <location>
        <begin position="463"/>
        <end position="480"/>
    </location>
</feature>
<feature type="compositionally biased region" description="Acidic residues" evidence="7">
    <location>
        <begin position="398"/>
        <end position="419"/>
    </location>
</feature>
<dbReference type="GO" id="GO:0006364">
    <property type="term" value="P:rRNA processing"/>
    <property type="evidence" value="ECO:0007669"/>
    <property type="project" value="UniProtKB-KW"/>
</dbReference>
<dbReference type="EMBL" id="CAJFDI010000003">
    <property type="protein sequence ID" value="CAD5221988.1"/>
    <property type="molecule type" value="Genomic_DNA"/>
</dbReference>
<keyword evidence="4" id="KW-0539">Nucleus</keyword>
<reference evidence="12" key="1">
    <citation type="submission" date="2016-11" db="UniProtKB">
        <authorList>
            <consortium name="WormBaseParasite"/>
        </authorList>
    </citation>
    <scope>IDENTIFICATION</scope>
</reference>
<dbReference type="EMBL" id="CAJFCV020000003">
    <property type="protein sequence ID" value="CAG9108931.1"/>
    <property type="molecule type" value="Genomic_DNA"/>
</dbReference>
<feature type="compositionally biased region" description="Basic and acidic residues" evidence="7">
    <location>
        <begin position="273"/>
        <end position="308"/>
    </location>
</feature>
<evidence type="ECO:0000256" key="1">
    <source>
        <dbReference type="ARBA" id="ARBA00004604"/>
    </source>
</evidence>
<feature type="compositionally biased region" description="Acidic residues" evidence="7">
    <location>
        <begin position="368"/>
        <end position="388"/>
    </location>
</feature>
<proteinExistence type="inferred from homology"/>
<protein>
    <submittedName>
        <fullName evidence="8">(pine wood nematode) hypothetical protein</fullName>
    </submittedName>
</protein>
<keyword evidence="5" id="KW-0687">Ribonucleoprotein</keyword>
<feature type="compositionally biased region" description="Low complexity" evidence="7">
    <location>
        <begin position="164"/>
        <end position="174"/>
    </location>
</feature>
<keyword evidence="11" id="KW-1185">Reference proteome</keyword>
<feature type="compositionally biased region" description="Basic and acidic residues" evidence="7">
    <location>
        <begin position="97"/>
        <end position="109"/>
    </location>
</feature>
<dbReference type="PANTHER" id="PTHR17039">
    <property type="entry name" value="U3 SMALL NUCLEOLAR RIBONUCLEOPROTEIN PROTEIN MPP10"/>
    <property type="match status" value="1"/>
</dbReference>
<gene>
    <name evidence="8" type="ORF">BXYJ_LOCUS6956</name>
</gene>
<keyword evidence="2" id="KW-0690">Ribosome biogenesis</keyword>
<dbReference type="PANTHER" id="PTHR17039:SF0">
    <property type="entry name" value="U3 SMALL NUCLEOLAR RIBONUCLEOPROTEIN PROTEIN MPP10"/>
    <property type="match status" value="1"/>
</dbReference>
<dbReference type="AlphaFoldDB" id="A0A1I7S0A3"/>
<dbReference type="eggNOG" id="KOG2600">
    <property type="taxonomic scope" value="Eukaryota"/>
</dbReference>
<feature type="region of interest" description="Disordered" evidence="7">
    <location>
        <begin position="367"/>
        <end position="554"/>
    </location>
</feature>
<comment type="subcellular location">
    <subcellularLocation>
        <location evidence="1">Nucleus</location>
        <location evidence="1">Nucleolus</location>
    </subcellularLocation>
</comment>
<feature type="compositionally biased region" description="Acidic residues" evidence="7">
    <location>
        <begin position="687"/>
        <end position="696"/>
    </location>
</feature>
<feature type="compositionally biased region" description="Basic and acidic residues" evidence="7">
    <location>
        <begin position="672"/>
        <end position="681"/>
    </location>
</feature>
<evidence type="ECO:0000313" key="12">
    <source>
        <dbReference type="WBParaSite" id="BXY_0642700.1"/>
    </source>
</evidence>
<name>A0A1I7S0A3_BURXY</name>
<feature type="compositionally biased region" description="Basic and acidic residues" evidence="7">
    <location>
        <begin position="1"/>
        <end position="10"/>
    </location>
</feature>
<evidence type="ECO:0000256" key="3">
    <source>
        <dbReference type="ARBA" id="ARBA00022552"/>
    </source>
</evidence>
<accession>A0A1I7S0A3</accession>
<evidence type="ECO:0000313" key="11">
    <source>
        <dbReference type="Proteomes" id="UP000659654"/>
    </source>
</evidence>
<dbReference type="WBParaSite" id="BXY_0642700.1">
    <property type="protein sequence ID" value="BXY_0642700.1"/>
    <property type="gene ID" value="BXY_0642700"/>
</dbReference>
<keyword evidence="3" id="KW-0698">rRNA processing</keyword>
<dbReference type="Proteomes" id="UP000582659">
    <property type="component" value="Unassembled WGS sequence"/>
</dbReference>
<evidence type="ECO:0000313" key="10">
    <source>
        <dbReference type="Proteomes" id="UP000095284"/>
    </source>
</evidence>
<evidence type="ECO:0000256" key="4">
    <source>
        <dbReference type="ARBA" id="ARBA00023242"/>
    </source>
</evidence>
<comment type="similarity">
    <text evidence="6">Belongs to the MPP10 family.</text>
</comment>
<dbReference type="SMR" id="A0A1I7S0A3"/>
<evidence type="ECO:0000256" key="5">
    <source>
        <dbReference type="ARBA" id="ARBA00023274"/>
    </source>
</evidence>
<feature type="compositionally biased region" description="Acidic residues" evidence="7">
    <location>
        <begin position="483"/>
        <end position="506"/>
    </location>
</feature>
<feature type="region of interest" description="Disordered" evidence="7">
    <location>
        <begin position="1"/>
        <end position="342"/>
    </location>
</feature>
<reference evidence="9" key="2">
    <citation type="submission" date="2020-08" db="EMBL/GenBank/DDBJ databases">
        <authorList>
            <person name="Kikuchi T."/>
        </authorList>
    </citation>
    <scope>NUCLEOTIDE SEQUENCE</scope>
    <source>
        <strain evidence="8">Ka4C1</strain>
    </source>
</reference>
<evidence type="ECO:0000313" key="9">
    <source>
        <dbReference type="EMBL" id="CAG9108931.1"/>
    </source>
</evidence>
<evidence type="ECO:0000256" key="6">
    <source>
        <dbReference type="ARBA" id="ARBA00029455"/>
    </source>
</evidence>
<dbReference type="Proteomes" id="UP000659654">
    <property type="component" value="Unassembled WGS sequence"/>
</dbReference>